<organism evidence="7 8">
    <name type="scientific">Owenia fusiformis</name>
    <name type="common">Polychaete worm</name>
    <dbReference type="NCBI Taxonomy" id="6347"/>
    <lineage>
        <taxon>Eukaryota</taxon>
        <taxon>Metazoa</taxon>
        <taxon>Spiralia</taxon>
        <taxon>Lophotrochozoa</taxon>
        <taxon>Annelida</taxon>
        <taxon>Polychaeta</taxon>
        <taxon>Sedentaria</taxon>
        <taxon>Canalipalpata</taxon>
        <taxon>Sabellida</taxon>
        <taxon>Oweniida</taxon>
        <taxon>Oweniidae</taxon>
        <taxon>Owenia</taxon>
    </lineage>
</organism>
<feature type="chain" id="PRO_5035794249" description="Amine oxidase" evidence="5">
    <location>
        <begin position="22"/>
        <end position="465"/>
    </location>
</feature>
<dbReference type="Pfam" id="PF01593">
    <property type="entry name" value="Amino_oxidase"/>
    <property type="match status" value="1"/>
</dbReference>
<dbReference type="EMBL" id="CAIIXF020000156">
    <property type="protein sequence ID" value="CAH1802895.1"/>
    <property type="molecule type" value="Genomic_DNA"/>
</dbReference>
<evidence type="ECO:0000313" key="8">
    <source>
        <dbReference type="Proteomes" id="UP000749559"/>
    </source>
</evidence>
<keyword evidence="4" id="KW-0274">FAD</keyword>
<reference evidence="7" key="1">
    <citation type="submission" date="2022-03" db="EMBL/GenBank/DDBJ databases">
        <authorList>
            <person name="Martin C."/>
        </authorList>
    </citation>
    <scope>NUCLEOTIDE SEQUENCE</scope>
</reference>
<keyword evidence="5" id="KW-0732">Signal</keyword>
<evidence type="ECO:0000256" key="3">
    <source>
        <dbReference type="PIRSR" id="PIRSR601613-1"/>
    </source>
</evidence>
<dbReference type="InterPro" id="IPR002937">
    <property type="entry name" value="Amino_oxidase"/>
</dbReference>
<proteinExistence type="inferred from homology"/>
<dbReference type="PANTHER" id="PTHR10742:SF313">
    <property type="entry name" value="AMINE OXIDASE"/>
    <property type="match status" value="1"/>
</dbReference>
<dbReference type="InterPro" id="IPR050281">
    <property type="entry name" value="Flavin_monoamine_oxidase"/>
</dbReference>
<evidence type="ECO:0000256" key="1">
    <source>
        <dbReference type="ARBA" id="ARBA00001974"/>
    </source>
</evidence>
<feature type="signal peptide" evidence="5">
    <location>
        <begin position="1"/>
        <end position="21"/>
    </location>
</feature>
<dbReference type="PANTHER" id="PTHR10742">
    <property type="entry name" value="FLAVIN MONOAMINE OXIDASE"/>
    <property type="match status" value="1"/>
</dbReference>
<evidence type="ECO:0000313" key="7">
    <source>
        <dbReference type="EMBL" id="CAH1802895.1"/>
    </source>
</evidence>
<feature type="binding site" evidence="3">
    <location>
        <position position="241"/>
    </location>
    <ligand>
        <name>substrate</name>
    </ligand>
</feature>
<dbReference type="InterPro" id="IPR001613">
    <property type="entry name" value="Flavin_amine_oxidase"/>
</dbReference>
<gene>
    <name evidence="7" type="ORF">OFUS_LOCUS26534</name>
</gene>
<keyword evidence="8" id="KW-1185">Reference proteome</keyword>
<dbReference type="GO" id="GO:0008131">
    <property type="term" value="F:primary methylamine oxidase activity"/>
    <property type="evidence" value="ECO:0007669"/>
    <property type="project" value="UniProtKB-ARBA"/>
</dbReference>
<evidence type="ECO:0000256" key="5">
    <source>
        <dbReference type="SAM" id="SignalP"/>
    </source>
</evidence>
<evidence type="ECO:0000256" key="2">
    <source>
        <dbReference type="ARBA" id="ARBA00023002"/>
    </source>
</evidence>
<accession>A0A8S4Q9R3</accession>
<feature type="binding site" evidence="3">
    <location>
        <position position="433"/>
    </location>
    <ligand>
        <name>FAD</name>
        <dbReference type="ChEBI" id="CHEBI:57692"/>
    </ligand>
</feature>
<feature type="domain" description="Amine oxidase" evidence="6">
    <location>
        <begin position="34"/>
        <end position="458"/>
    </location>
</feature>
<feature type="non-terminal residue" evidence="7">
    <location>
        <position position="465"/>
    </location>
</feature>
<feature type="binding site" evidence="3">
    <location>
        <position position="35"/>
    </location>
    <ligand>
        <name>FAD</name>
        <dbReference type="ChEBI" id="CHEBI:57692"/>
    </ligand>
</feature>
<protein>
    <recommendedName>
        <fullName evidence="4">Amine oxidase</fullName>
        <ecNumber evidence="4">1.4.3.-</ecNumber>
    </recommendedName>
</protein>
<dbReference type="GO" id="GO:0006598">
    <property type="term" value="P:polyamine catabolic process"/>
    <property type="evidence" value="ECO:0007669"/>
    <property type="project" value="TreeGrafter"/>
</dbReference>
<dbReference type="Gene3D" id="3.50.50.60">
    <property type="entry name" value="FAD/NAD(P)-binding domain"/>
    <property type="match status" value="1"/>
</dbReference>
<keyword evidence="2 4" id="KW-0560">Oxidoreductase</keyword>
<comment type="caution">
    <text evidence="7">The sequence shown here is derived from an EMBL/GenBank/DDBJ whole genome shotgun (WGS) entry which is preliminary data.</text>
</comment>
<dbReference type="SUPFAM" id="SSF54373">
    <property type="entry name" value="FAD-linked reductases, C-terminal domain"/>
    <property type="match status" value="1"/>
</dbReference>
<comment type="similarity">
    <text evidence="4">Belongs to the flavin monoamine oxidase family.</text>
</comment>
<dbReference type="EC" id="1.4.3.-" evidence="4"/>
<dbReference type="InterPro" id="IPR036188">
    <property type="entry name" value="FAD/NAD-bd_sf"/>
</dbReference>
<dbReference type="PRINTS" id="PR00757">
    <property type="entry name" value="AMINEOXDASEF"/>
</dbReference>
<evidence type="ECO:0000259" key="6">
    <source>
        <dbReference type="Pfam" id="PF01593"/>
    </source>
</evidence>
<sequence>WVKKMFLNLLFSVAFVAACTAQDKTTVVILGGGMSGVMAAKTLNDAGITDFIIVESQAELGGRMKRFDWIEGNATLELGAGWVHGTTGNPIWDFIKKFNISGSITDYEDYTARDANGQDVTAQLDAAYERLETAQNIENLLETYKSKNNGSDINKRVALRLGGWDARTTFEHAAEYFDYDFEYGVPSEHTSLIHGALSRNDKFSPDDYRIVDPRGYRFIVQATADEFLNPGAPQLRINERVIGINTSNKNGVQVTLESGATIHAEYAINTFSLGLLQSGNIIFKPSLTYKKLEAINSFKMSLYTKIFLKFPSQFWDETEFIVHTSKRKGYYTIWENLNHKKVLSGSNIIYATLTGTESQRVEMLSDNEIKSEAMVVLRSMYGDKIPDPTAILVSRWAYNSATLGSYSNWPIGFDEDNHAKLKEPVGHLFFGGEHTNGPHCGEVTGAYYAGVDVANEVIQCIASKC</sequence>
<dbReference type="SUPFAM" id="SSF51905">
    <property type="entry name" value="FAD/NAD(P)-binding domain"/>
    <property type="match status" value="1"/>
</dbReference>
<keyword evidence="4" id="KW-0285">Flavoprotein</keyword>
<dbReference type="OrthoDB" id="5046242at2759"/>
<dbReference type="Proteomes" id="UP000749559">
    <property type="component" value="Unassembled WGS sequence"/>
</dbReference>
<dbReference type="Gene3D" id="3.90.660.10">
    <property type="match status" value="1"/>
</dbReference>
<comment type="cofactor">
    <cofactor evidence="1 4">
        <name>FAD</name>
        <dbReference type="ChEBI" id="CHEBI:57692"/>
    </cofactor>
</comment>
<name>A0A8S4Q9R3_OWEFU</name>
<dbReference type="AlphaFoldDB" id="A0A8S4Q9R3"/>
<evidence type="ECO:0000256" key="4">
    <source>
        <dbReference type="RuleBase" id="RU362067"/>
    </source>
</evidence>